<evidence type="ECO:0000313" key="2">
    <source>
        <dbReference type="EMBL" id="MCE7510653.1"/>
    </source>
</evidence>
<proteinExistence type="predicted"/>
<dbReference type="KEGG" id="axe:P40_01070"/>
<sequence length="116" mass="12384">MKRALRLLAAATIICTVSQTTQARPMDEDADQPSALAMFGDAVIVRPVMAVGTVGGLAVYTVMLPFSVLGDNEGEAAEVLVKNPARATFLRCLGCTPTQHERKQAEKKIREANAAQ</sequence>
<keyword evidence="3" id="KW-1185">Reference proteome</keyword>
<gene>
    <name evidence="2" type="ORF">LZG35_18600</name>
</gene>
<reference evidence="2" key="1">
    <citation type="submission" date="2022-01" db="EMBL/GenBank/DDBJ databases">
        <authorList>
            <person name="Karlyshev A.V."/>
            <person name="Jaspars M."/>
        </authorList>
    </citation>
    <scope>NUCLEOTIDE SEQUENCE</scope>
    <source>
        <strain evidence="2">AGSA3-2</strain>
    </source>
</reference>
<feature type="chain" id="PRO_5040380708" description="Multidrug transporter" evidence="1">
    <location>
        <begin position="24"/>
        <end position="116"/>
    </location>
</feature>
<dbReference type="GeneID" id="94684968"/>
<organism evidence="2 3">
    <name type="scientific">Alloalcanivorax xenomutans</name>
    <dbReference type="NCBI Taxonomy" id="1094342"/>
    <lineage>
        <taxon>Bacteria</taxon>
        <taxon>Pseudomonadati</taxon>
        <taxon>Pseudomonadota</taxon>
        <taxon>Gammaproteobacteria</taxon>
        <taxon>Oceanospirillales</taxon>
        <taxon>Alcanivoracaceae</taxon>
        <taxon>Alloalcanivorax</taxon>
    </lineage>
</organism>
<dbReference type="AlphaFoldDB" id="A0A9Q3W9H8"/>
<accession>A0A9Q3W9H8</accession>
<evidence type="ECO:0000256" key="1">
    <source>
        <dbReference type="SAM" id="SignalP"/>
    </source>
</evidence>
<evidence type="ECO:0008006" key="4">
    <source>
        <dbReference type="Google" id="ProtNLM"/>
    </source>
</evidence>
<dbReference type="Proteomes" id="UP001107961">
    <property type="component" value="Unassembled WGS sequence"/>
</dbReference>
<comment type="caution">
    <text evidence="2">The sequence shown here is derived from an EMBL/GenBank/DDBJ whole genome shotgun (WGS) entry which is preliminary data.</text>
</comment>
<protein>
    <recommendedName>
        <fullName evidence="4">Multidrug transporter</fullName>
    </recommendedName>
</protein>
<dbReference type="RefSeq" id="WP_022996541.1">
    <property type="nucleotide sequence ID" value="NZ_CBDDTQ010000003.1"/>
</dbReference>
<evidence type="ECO:0000313" key="3">
    <source>
        <dbReference type="Proteomes" id="UP001107961"/>
    </source>
</evidence>
<name>A0A9Q3W9H8_9GAMM</name>
<feature type="signal peptide" evidence="1">
    <location>
        <begin position="1"/>
        <end position="23"/>
    </location>
</feature>
<keyword evidence="1" id="KW-0732">Signal</keyword>
<dbReference type="EMBL" id="JAJVKT010000027">
    <property type="protein sequence ID" value="MCE7510653.1"/>
    <property type="molecule type" value="Genomic_DNA"/>
</dbReference>